<keyword evidence="2" id="KW-0732">Signal</keyword>
<dbReference type="OrthoDB" id="6196413at2"/>
<feature type="compositionally biased region" description="Pro residues" evidence="1">
    <location>
        <begin position="113"/>
        <end position="132"/>
    </location>
</feature>
<dbReference type="Proteomes" id="UP000198575">
    <property type="component" value="Unassembled WGS sequence"/>
</dbReference>
<feature type="compositionally biased region" description="Basic and acidic residues" evidence="1">
    <location>
        <begin position="94"/>
        <end position="112"/>
    </location>
</feature>
<protein>
    <submittedName>
        <fullName evidence="3">Uncharacterized protein</fullName>
    </submittedName>
</protein>
<evidence type="ECO:0000256" key="1">
    <source>
        <dbReference type="SAM" id="MobiDB-lite"/>
    </source>
</evidence>
<accession>A0A1I4WLA5</accession>
<sequence>MNKRFLLLMALLASSAFAQQNTDISAEQFTSGDANGTLSALGRQAAASGKRLVVTAPQHWHAQIAAKIRAGGNADVVLKDGFYETVLVRIEDKAAEPARPEPKPEATVKAEPKPAPPPARANTQPAPPPPPRVTEAPAPAPVVERAPQTPPPAAAPAASPPPAPVEAAPEAAPIPAAAATEAPAATVDPSAPVMLQAAEPGDTDPVRSTLEKRYNEGKRITELLETSALRRGDLIYTAKGAAVVVRREGSRLLRFWLVGALNLNQIGIGSDGVNKYKVLSGKLE</sequence>
<dbReference type="EMBL" id="FOVF01000005">
    <property type="protein sequence ID" value="SFN14684.1"/>
    <property type="molecule type" value="Genomic_DNA"/>
</dbReference>
<dbReference type="AlphaFoldDB" id="A0A1I4WLA5"/>
<organism evidence="3 4">
    <name type="scientific">Dokdonella immobilis</name>
    <dbReference type="NCBI Taxonomy" id="578942"/>
    <lineage>
        <taxon>Bacteria</taxon>
        <taxon>Pseudomonadati</taxon>
        <taxon>Pseudomonadota</taxon>
        <taxon>Gammaproteobacteria</taxon>
        <taxon>Lysobacterales</taxon>
        <taxon>Rhodanobacteraceae</taxon>
        <taxon>Dokdonella</taxon>
    </lineage>
</organism>
<evidence type="ECO:0000256" key="2">
    <source>
        <dbReference type="SAM" id="SignalP"/>
    </source>
</evidence>
<gene>
    <name evidence="3" type="ORF">SAMN05216289_105157</name>
</gene>
<feature type="compositionally biased region" description="Pro residues" evidence="1">
    <location>
        <begin position="148"/>
        <end position="164"/>
    </location>
</feature>
<keyword evidence="4" id="KW-1185">Reference proteome</keyword>
<feature type="compositionally biased region" description="Low complexity" evidence="1">
    <location>
        <begin position="133"/>
        <end position="147"/>
    </location>
</feature>
<name>A0A1I4WLA5_9GAMM</name>
<feature type="signal peptide" evidence="2">
    <location>
        <begin position="1"/>
        <end position="18"/>
    </location>
</feature>
<reference evidence="3 4" key="1">
    <citation type="submission" date="2016-10" db="EMBL/GenBank/DDBJ databases">
        <authorList>
            <person name="de Groot N.N."/>
        </authorList>
    </citation>
    <scope>NUCLEOTIDE SEQUENCE [LARGE SCALE GENOMIC DNA]</scope>
    <source>
        <strain evidence="3 4">CGMCC 1.7659</strain>
    </source>
</reference>
<dbReference type="STRING" id="578942.SAMN05216289_105157"/>
<dbReference type="RefSeq" id="WP_092405898.1">
    <property type="nucleotide sequence ID" value="NZ_FOVF01000005.1"/>
</dbReference>
<feature type="region of interest" description="Disordered" evidence="1">
    <location>
        <begin position="94"/>
        <end position="168"/>
    </location>
</feature>
<proteinExistence type="predicted"/>
<evidence type="ECO:0000313" key="3">
    <source>
        <dbReference type="EMBL" id="SFN14684.1"/>
    </source>
</evidence>
<feature type="chain" id="PRO_5011601387" evidence="2">
    <location>
        <begin position="19"/>
        <end position="284"/>
    </location>
</feature>
<evidence type="ECO:0000313" key="4">
    <source>
        <dbReference type="Proteomes" id="UP000198575"/>
    </source>
</evidence>